<keyword evidence="2" id="KW-1185">Reference proteome</keyword>
<sequence>MNETTGSGFWANVLNMLDAVPTMPANATLTVNHDNVLAAAKIIQTQIDALHDTVQQNWFSLDVDEVGTDIVSRDAARAWNHRLLGADDSYAVRIDQYLESLRGVVSQLKDSAKKYGFSDQDIADTFGTTAVDS</sequence>
<proteinExistence type="predicted"/>
<comment type="caution">
    <text evidence="1">The sequence shown here is derived from an EMBL/GenBank/DDBJ whole genome shotgun (WGS) entry which is preliminary data.</text>
</comment>
<organism evidence="1 2">
    <name type="scientific">Kibdelosporangium lantanae</name>
    <dbReference type="NCBI Taxonomy" id="1497396"/>
    <lineage>
        <taxon>Bacteria</taxon>
        <taxon>Bacillati</taxon>
        <taxon>Actinomycetota</taxon>
        <taxon>Actinomycetes</taxon>
        <taxon>Pseudonocardiales</taxon>
        <taxon>Pseudonocardiaceae</taxon>
        <taxon>Kibdelosporangium</taxon>
    </lineage>
</organism>
<accession>A0ABW3M7V6</accession>
<reference evidence="2" key="1">
    <citation type="journal article" date="2019" name="Int. J. Syst. Evol. Microbiol.">
        <title>The Global Catalogue of Microorganisms (GCM) 10K type strain sequencing project: providing services to taxonomists for standard genome sequencing and annotation.</title>
        <authorList>
            <consortium name="The Broad Institute Genomics Platform"/>
            <consortium name="The Broad Institute Genome Sequencing Center for Infectious Disease"/>
            <person name="Wu L."/>
            <person name="Ma J."/>
        </authorList>
    </citation>
    <scope>NUCLEOTIDE SEQUENCE [LARGE SCALE GENOMIC DNA]</scope>
    <source>
        <strain evidence="2">JCM 31486</strain>
    </source>
</reference>
<dbReference type="Proteomes" id="UP001597045">
    <property type="component" value="Unassembled WGS sequence"/>
</dbReference>
<gene>
    <name evidence="1" type="ORF">ACFQ1S_11780</name>
</gene>
<name>A0ABW3M7V6_9PSEU</name>
<dbReference type="EMBL" id="JBHTIS010000555">
    <property type="protein sequence ID" value="MFD1046196.1"/>
    <property type="molecule type" value="Genomic_DNA"/>
</dbReference>
<protein>
    <recommendedName>
        <fullName evidence="3">PE domain-containing protein</fullName>
    </recommendedName>
</protein>
<evidence type="ECO:0008006" key="3">
    <source>
        <dbReference type="Google" id="ProtNLM"/>
    </source>
</evidence>
<evidence type="ECO:0000313" key="1">
    <source>
        <dbReference type="EMBL" id="MFD1046196.1"/>
    </source>
</evidence>
<evidence type="ECO:0000313" key="2">
    <source>
        <dbReference type="Proteomes" id="UP001597045"/>
    </source>
</evidence>